<comment type="catalytic activity">
    <reaction evidence="11 12">
        <text>tRNA(Ser) + L-serine + ATP = L-seryl-tRNA(Ser) + AMP + diphosphate + H(+)</text>
        <dbReference type="Rhea" id="RHEA:12292"/>
        <dbReference type="Rhea" id="RHEA-COMP:9669"/>
        <dbReference type="Rhea" id="RHEA-COMP:9703"/>
        <dbReference type="ChEBI" id="CHEBI:15378"/>
        <dbReference type="ChEBI" id="CHEBI:30616"/>
        <dbReference type="ChEBI" id="CHEBI:33019"/>
        <dbReference type="ChEBI" id="CHEBI:33384"/>
        <dbReference type="ChEBI" id="CHEBI:78442"/>
        <dbReference type="ChEBI" id="CHEBI:78533"/>
        <dbReference type="ChEBI" id="CHEBI:456215"/>
        <dbReference type="EC" id="6.1.1.11"/>
    </reaction>
</comment>
<proteinExistence type="inferred from homology"/>
<dbReference type="NCBIfam" id="TIGR00414">
    <property type="entry name" value="serS"/>
    <property type="match status" value="1"/>
</dbReference>
<keyword evidence="9 12" id="KW-0030">Aminoacyl-tRNA synthetase</keyword>
<evidence type="ECO:0000259" key="16">
    <source>
        <dbReference type="PROSITE" id="PS50862"/>
    </source>
</evidence>
<evidence type="ECO:0000256" key="3">
    <source>
        <dbReference type="ARBA" id="ARBA00010728"/>
    </source>
</evidence>
<evidence type="ECO:0000256" key="5">
    <source>
        <dbReference type="ARBA" id="ARBA00022598"/>
    </source>
</evidence>
<dbReference type="InterPro" id="IPR045864">
    <property type="entry name" value="aa-tRNA-synth_II/BPL/LPL"/>
</dbReference>
<dbReference type="PANTHER" id="PTHR43697">
    <property type="entry name" value="SERYL-TRNA SYNTHETASE"/>
    <property type="match status" value="1"/>
</dbReference>
<evidence type="ECO:0000256" key="1">
    <source>
        <dbReference type="ARBA" id="ARBA00004496"/>
    </source>
</evidence>
<sequence length="429" mass="49499">MLDIKLVRNNPELIREAVKKRGEEIDLDGFLKLDEKRRELLYEVEQLKSQRNTVSQEIGRLKQQGLDAEDKILLMREVSQKIKDMDEEIKEVEKEIGEFLLTIPNIPHETVPVGESEEDNVEVRRWGEPGKFDFEAKAHWDIGEDLGILDFGAASKMTGSRFALYKGLGARLERALINFMLDLHITEHGYKEIFPPFIVHRNSMIGTGQLPKFEEDAFKLYNNTDYFLIPTAEVPVTNLHREEILDGNRLPLYYVAYSACFRSEAGSHGRDTRGLIRQHQFNKVELVKFVEPETSYDELEKLVNNAEEVLRRLKLPYRVVLMCTADLGFTAAKKYDLEVWMPSYNRYVEISSCSNFEDFQARRADIKYRPDNKSKARYVHTLNGSGLAVGRTVAAILENYQQKDGSVIIPEVIRPYMGGIEKIEREENS</sequence>
<keyword evidence="4 12" id="KW-0963">Cytoplasm</keyword>
<evidence type="ECO:0000256" key="10">
    <source>
        <dbReference type="ARBA" id="ARBA00047929"/>
    </source>
</evidence>
<keyword evidence="6 12" id="KW-0547">Nucleotide-binding</keyword>
<evidence type="ECO:0000256" key="7">
    <source>
        <dbReference type="ARBA" id="ARBA00022840"/>
    </source>
</evidence>
<evidence type="ECO:0000256" key="14">
    <source>
        <dbReference type="PIRSR" id="PIRSR001529-2"/>
    </source>
</evidence>
<evidence type="ECO:0000256" key="13">
    <source>
        <dbReference type="PIRSR" id="PIRSR001529-1"/>
    </source>
</evidence>
<dbReference type="PIRSF" id="PIRSF001529">
    <property type="entry name" value="Ser-tRNA-synth_IIa"/>
    <property type="match status" value="1"/>
</dbReference>
<keyword evidence="8 12" id="KW-0648">Protein biosynthesis</keyword>
<feature type="binding site" evidence="12 13">
    <location>
        <position position="285"/>
    </location>
    <ligand>
        <name>L-serine</name>
        <dbReference type="ChEBI" id="CHEBI:33384"/>
    </ligand>
</feature>
<dbReference type="PROSITE" id="PS50862">
    <property type="entry name" value="AA_TRNA_LIGASE_II"/>
    <property type="match status" value="1"/>
</dbReference>
<feature type="domain" description="Aminoacyl-transfer RNA synthetases class-II family profile" evidence="16">
    <location>
        <begin position="171"/>
        <end position="410"/>
    </location>
</feature>
<dbReference type="EMBL" id="CP059066">
    <property type="protein sequence ID" value="QSQ08609.1"/>
    <property type="molecule type" value="Genomic_DNA"/>
</dbReference>
<evidence type="ECO:0000256" key="8">
    <source>
        <dbReference type="ARBA" id="ARBA00022917"/>
    </source>
</evidence>
<comment type="similarity">
    <text evidence="3 12">Belongs to the class-II aminoacyl-tRNA synthetase family. Type-1 seryl-tRNA synthetase subfamily.</text>
</comment>
<feature type="binding site" evidence="12 14">
    <location>
        <begin position="349"/>
        <end position="352"/>
    </location>
    <ligand>
        <name>ATP</name>
        <dbReference type="ChEBI" id="CHEBI:30616"/>
    </ligand>
</feature>
<dbReference type="Proteomes" id="UP000662904">
    <property type="component" value="Chromosome"/>
</dbReference>
<dbReference type="InterPro" id="IPR002317">
    <property type="entry name" value="Ser-tRNA-ligase_type_1"/>
</dbReference>
<feature type="binding site" evidence="12">
    <location>
        <position position="385"/>
    </location>
    <ligand>
        <name>L-serine</name>
        <dbReference type="ChEBI" id="CHEBI:33384"/>
    </ligand>
</feature>
<dbReference type="GO" id="GO:0004828">
    <property type="term" value="F:serine-tRNA ligase activity"/>
    <property type="evidence" value="ECO:0007669"/>
    <property type="project" value="UniProtKB-UniRule"/>
</dbReference>
<dbReference type="InterPro" id="IPR015866">
    <property type="entry name" value="Ser-tRNA-synth_1_N"/>
</dbReference>
<dbReference type="Pfam" id="PF02403">
    <property type="entry name" value="Seryl_tRNA_N"/>
    <property type="match status" value="1"/>
</dbReference>
<feature type="binding site" evidence="13">
    <location>
        <position position="262"/>
    </location>
    <ligand>
        <name>L-serine</name>
        <dbReference type="ChEBI" id="CHEBI:33384"/>
    </ligand>
</feature>
<evidence type="ECO:0000313" key="17">
    <source>
        <dbReference type="EMBL" id="QSQ08609.1"/>
    </source>
</evidence>
<dbReference type="Pfam" id="PF00587">
    <property type="entry name" value="tRNA-synt_2b"/>
    <property type="match status" value="1"/>
</dbReference>
<organism evidence="17 18">
    <name type="scientific">Koleobacter methoxysyntrophicus</name>
    <dbReference type="NCBI Taxonomy" id="2751313"/>
    <lineage>
        <taxon>Bacteria</taxon>
        <taxon>Bacillati</taxon>
        <taxon>Bacillota</taxon>
        <taxon>Clostridia</taxon>
        <taxon>Koleobacterales</taxon>
        <taxon>Koleobacteraceae</taxon>
        <taxon>Koleobacter</taxon>
    </lineage>
</organism>
<dbReference type="HAMAP" id="MF_00176">
    <property type="entry name" value="Ser_tRNA_synth_type1"/>
    <property type="match status" value="1"/>
</dbReference>
<comment type="subunit">
    <text evidence="12">Homodimer. The tRNA molecule binds across the dimer.</text>
</comment>
<keyword evidence="5 12" id="KW-0436">Ligase</keyword>
<dbReference type="PRINTS" id="PR00981">
    <property type="entry name" value="TRNASYNTHSER"/>
</dbReference>
<comment type="domain">
    <text evidence="12">Consists of two distinct domains, a catalytic core and a N-terminal extension that is involved in tRNA binding.</text>
</comment>
<dbReference type="GO" id="GO:0005524">
    <property type="term" value="F:ATP binding"/>
    <property type="evidence" value="ECO:0007669"/>
    <property type="project" value="UniProtKB-UniRule"/>
</dbReference>
<dbReference type="InterPro" id="IPR010978">
    <property type="entry name" value="tRNA-bd_arm"/>
</dbReference>
<dbReference type="GO" id="GO:0006434">
    <property type="term" value="P:seryl-tRNA aminoacylation"/>
    <property type="evidence" value="ECO:0007669"/>
    <property type="project" value="UniProtKB-UniRule"/>
</dbReference>
<dbReference type="GO" id="GO:0016260">
    <property type="term" value="P:selenocysteine biosynthetic process"/>
    <property type="evidence" value="ECO:0007669"/>
    <property type="project" value="UniProtKB-UniRule"/>
</dbReference>
<dbReference type="UniPathway" id="UPA00906">
    <property type="reaction ID" value="UER00895"/>
</dbReference>
<gene>
    <name evidence="12 17" type="primary">serS</name>
    <name evidence="17" type="ORF">H0A61_00942</name>
</gene>
<comment type="subcellular location">
    <subcellularLocation>
        <location evidence="1 12">Cytoplasm</location>
    </subcellularLocation>
</comment>
<evidence type="ECO:0000256" key="15">
    <source>
        <dbReference type="SAM" id="Coils"/>
    </source>
</evidence>
<feature type="binding site" evidence="12 14">
    <location>
        <begin position="262"/>
        <end position="264"/>
    </location>
    <ligand>
        <name>ATP</name>
        <dbReference type="ChEBI" id="CHEBI:30616"/>
    </ligand>
</feature>
<feature type="binding site" evidence="13">
    <location>
        <position position="383"/>
    </location>
    <ligand>
        <name>L-serine</name>
        <dbReference type="ChEBI" id="CHEBI:33384"/>
    </ligand>
</feature>
<dbReference type="SUPFAM" id="SSF46589">
    <property type="entry name" value="tRNA-binding arm"/>
    <property type="match status" value="1"/>
</dbReference>
<dbReference type="InterPro" id="IPR042103">
    <property type="entry name" value="SerRS_1_N_sf"/>
</dbReference>
<dbReference type="AlphaFoldDB" id="A0A8A0RM61"/>
<comment type="caution">
    <text evidence="12">Lacks conserved residue(s) required for the propagation of feature annotation.</text>
</comment>
<dbReference type="EC" id="6.1.1.11" evidence="12"/>
<evidence type="ECO:0000256" key="12">
    <source>
        <dbReference type="HAMAP-Rule" id="MF_00176"/>
    </source>
</evidence>
<evidence type="ECO:0000313" key="18">
    <source>
        <dbReference type="Proteomes" id="UP000662904"/>
    </source>
</evidence>
<dbReference type="Gene3D" id="1.10.287.40">
    <property type="entry name" value="Serine-tRNA synthetase, tRNA binding domain"/>
    <property type="match status" value="1"/>
</dbReference>
<dbReference type="GO" id="GO:0016740">
    <property type="term" value="F:transferase activity"/>
    <property type="evidence" value="ECO:0007669"/>
    <property type="project" value="UniProtKB-ARBA"/>
</dbReference>
<dbReference type="RefSeq" id="WP_206708815.1">
    <property type="nucleotide sequence ID" value="NZ_CP059066.1"/>
</dbReference>
<dbReference type="PANTHER" id="PTHR43697:SF1">
    <property type="entry name" value="SERINE--TRNA LIGASE"/>
    <property type="match status" value="1"/>
</dbReference>
<dbReference type="Gene3D" id="3.30.930.10">
    <property type="entry name" value="Bira Bifunctional Protein, Domain 2"/>
    <property type="match status" value="1"/>
</dbReference>
<comment type="pathway">
    <text evidence="2 12">Aminoacyl-tRNA biosynthesis; selenocysteinyl-tRNA(Sec) biosynthesis; L-seryl-tRNA(Sec) from L-serine and tRNA(Sec): step 1/1.</text>
</comment>
<dbReference type="GO" id="GO:0005737">
    <property type="term" value="C:cytoplasm"/>
    <property type="evidence" value="ECO:0007669"/>
    <property type="project" value="UniProtKB-SubCell"/>
</dbReference>
<dbReference type="SUPFAM" id="SSF55681">
    <property type="entry name" value="Class II aaRS and biotin synthetases"/>
    <property type="match status" value="1"/>
</dbReference>
<keyword evidence="18" id="KW-1185">Reference proteome</keyword>
<feature type="coiled-coil region" evidence="15">
    <location>
        <begin position="37"/>
        <end position="102"/>
    </location>
</feature>
<evidence type="ECO:0000256" key="4">
    <source>
        <dbReference type="ARBA" id="ARBA00022490"/>
    </source>
</evidence>
<evidence type="ECO:0000256" key="2">
    <source>
        <dbReference type="ARBA" id="ARBA00005045"/>
    </source>
</evidence>
<dbReference type="InterPro" id="IPR033729">
    <property type="entry name" value="SerRS_core"/>
</dbReference>
<dbReference type="GO" id="GO:0140096">
    <property type="term" value="F:catalytic activity, acting on a protein"/>
    <property type="evidence" value="ECO:0007669"/>
    <property type="project" value="UniProtKB-ARBA"/>
</dbReference>
<evidence type="ECO:0000256" key="6">
    <source>
        <dbReference type="ARBA" id="ARBA00022741"/>
    </source>
</evidence>
<evidence type="ECO:0000256" key="9">
    <source>
        <dbReference type="ARBA" id="ARBA00023146"/>
    </source>
</evidence>
<name>A0A8A0RM61_9FIRM</name>
<dbReference type="KEGG" id="kme:H0A61_00942"/>
<keyword evidence="7 12" id="KW-0067">ATP-binding</keyword>
<comment type="function">
    <text evidence="12">Catalyzes the attachment of serine to tRNA(Ser). Is also able to aminoacylate tRNA(Sec) with serine, to form the misacylated tRNA L-seryl-tRNA(Sec), which will be further converted into selenocysteinyl-tRNA(Sec).</text>
</comment>
<comment type="catalytic activity">
    <reaction evidence="10 12">
        <text>tRNA(Sec) + L-serine + ATP = L-seryl-tRNA(Sec) + AMP + diphosphate + H(+)</text>
        <dbReference type="Rhea" id="RHEA:42580"/>
        <dbReference type="Rhea" id="RHEA-COMP:9742"/>
        <dbReference type="Rhea" id="RHEA-COMP:10128"/>
        <dbReference type="ChEBI" id="CHEBI:15378"/>
        <dbReference type="ChEBI" id="CHEBI:30616"/>
        <dbReference type="ChEBI" id="CHEBI:33019"/>
        <dbReference type="ChEBI" id="CHEBI:33384"/>
        <dbReference type="ChEBI" id="CHEBI:78442"/>
        <dbReference type="ChEBI" id="CHEBI:78533"/>
        <dbReference type="ChEBI" id="CHEBI:456215"/>
        <dbReference type="EC" id="6.1.1.11"/>
    </reaction>
</comment>
<feature type="binding site" evidence="12">
    <location>
        <begin position="231"/>
        <end position="233"/>
    </location>
    <ligand>
        <name>L-serine</name>
        <dbReference type="ChEBI" id="CHEBI:33384"/>
    </ligand>
</feature>
<reference evidence="17" key="1">
    <citation type="submission" date="2020-07" db="EMBL/GenBank/DDBJ databases">
        <title>Koleobacter methoxysyntrophicus gen. nov., sp. nov., a novel anaerobic bacterium isolated from deep subsurface oil field and proposal of Koleobacterales ord. nov. in the phylum Firmicutes.</title>
        <authorList>
            <person name="Sakamoto S."/>
            <person name="Tamaki H."/>
        </authorList>
    </citation>
    <scope>NUCLEOTIDE SEQUENCE</scope>
    <source>
        <strain evidence="17">NRmbB1</strain>
    </source>
</reference>
<protein>
    <recommendedName>
        <fullName evidence="12">Serine--tRNA ligase</fullName>
        <ecNumber evidence="12">6.1.1.11</ecNumber>
    </recommendedName>
    <alternativeName>
        <fullName evidence="12">Seryl-tRNA synthetase</fullName>
        <shortName evidence="12">SerRS</shortName>
    </alternativeName>
    <alternativeName>
        <fullName evidence="12">Seryl-tRNA(Ser/Sec) synthetase</fullName>
    </alternativeName>
</protein>
<feature type="binding site" evidence="13">
    <location>
        <position position="231"/>
    </location>
    <ligand>
        <name>L-serine</name>
        <dbReference type="ChEBI" id="CHEBI:33384"/>
    </ligand>
</feature>
<dbReference type="CDD" id="cd00770">
    <property type="entry name" value="SerRS_core"/>
    <property type="match status" value="1"/>
</dbReference>
<dbReference type="InterPro" id="IPR006195">
    <property type="entry name" value="aa-tRNA-synth_II"/>
</dbReference>
<accession>A0A8A0RM61</accession>
<dbReference type="InterPro" id="IPR002314">
    <property type="entry name" value="aa-tRNA-synt_IIb"/>
</dbReference>
<evidence type="ECO:0000256" key="11">
    <source>
        <dbReference type="ARBA" id="ARBA00048823"/>
    </source>
</evidence>
<keyword evidence="15" id="KW-0175">Coiled coil</keyword>